<sequence length="275" mass="30775">MRRNCCHVSFAFVLKFLNFLQAFFGVSILLYSVWMLDQWNHHVPVSPPPLAPSPESSLSVPEVGARAARVFDDFTVGLASGLDNGLGFNLSSIKLPAPWFIYSFMGVGMVLCCISLIGCIAAESINGCCLCFYTLIKIVLILIEAFLVAFIAIDRRWEKDIPFDPTGELDNLRSFVEDNIDICKWVGISVLIIQALSLLVALILRSMVSVRRNIDDEDDYENIRGRTREPLLNAQSSHTSTSIKGDDRGTHPDFWSSRIREKYGLNNGDIYNSTQ</sequence>
<feature type="transmembrane region" description="Helical" evidence="2">
    <location>
        <begin position="129"/>
        <end position="153"/>
    </location>
</feature>
<dbReference type="Proteomes" id="UP001165190">
    <property type="component" value="Unassembled WGS sequence"/>
</dbReference>
<feature type="region of interest" description="Disordered" evidence="1">
    <location>
        <begin position="234"/>
        <end position="254"/>
    </location>
</feature>
<feature type="transmembrane region" description="Helical" evidence="2">
    <location>
        <begin position="99"/>
        <end position="122"/>
    </location>
</feature>
<dbReference type="AlphaFoldDB" id="A0A9W7HWK7"/>
<protein>
    <recommendedName>
        <fullName evidence="5">Tetraspanin-20</fullName>
    </recommendedName>
</protein>
<feature type="transmembrane region" description="Helical" evidence="2">
    <location>
        <begin position="185"/>
        <end position="204"/>
    </location>
</feature>
<gene>
    <name evidence="3" type="ORF">HRI_002241800</name>
</gene>
<evidence type="ECO:0000256" key="2">
    <source>
        <dbReference type="SAM" id="Phobius"/>
    </source>
</evidence>
<evidence type="ECO:0000313" key="3">
    <source>
        <dbReference type="EMBL" id="GMI85725.1"/>
    </source>
</evidence>
<keyword evidence="2" id="KW-0472">Membrane</keyword>
<dbReference type="EMBL" id="BSYR01000020">
    <property type="protein sequence ID" value="GMI85725.1"/>
    <property type="molecule type" value="Genomic_DNA"/>
</dbReference>
<keyword evidence="2" id="KW-1133">Transmembrane helix</keyword>
<feature type="transmembrane region" description="Helical" evidence="2">
    <location>
        <begin position="12"/>
        <end position="34"/>
    </location>
</feature>
<evidence type="ECO:0000256" key="1">
    <source>
        <dbReference type="SAM" id="MobiDB-lite"/>
    </source>
</evidence>
<evidence type="ECO:0008006" key="5">
    <source>
        <dbReference type="Google" id="ProtNLM"/>
    </source>
</evidence>
<name>A0A9W7HWK7_HIBTR</name>
<reference evidence="3" key="1">
    <citation type="submission" date="2023-05" db="EMBL/GenBank/DDBJ databases">
        <title>Genome and transcriptome analyses reveal genes involved in the formation of fine ridges on petal epidermal cells in Hibiscus trionum.</title>
        <authorList>
            <person name="Koshimizu S."/>
            <person name="Masuda S."/>
            <person name="Ishii T."/>
            <person name="Shirasu K."/>
            <person name="Hoshino A."/>
            <person name="Arita M."/>
        </authorList>
    </citation>
    <scope>NUCLEOTIDE SEQUENCE</scope>
    <source>
        <strain evidence="3">Hamamatsu line</strain>
    </source>
</reference>
<dbReference type="OrthoDB" id="723894at2759"/>
<keyword evidence="4" id="KW-1185">Reference proteome</keyword>
<keyword evidence="2" id="KW-0812">Transmembrane</keyword>
<evidence type="ECO:0000313" key="4">
    <source>
        <dbReference type="Proteomes" id="UP001165190"/>
    </source>
</evidence>
<comment type="caution">
    <text evidence="3">The sequence shown here is derived from an EMBL/GenBank/DDBJ whole genome shotgun (WGS) entry which is preliminary data.</text>
</comment>
<accession>A0A9W7HWK7</accession>
<feature type="compositionally biased region" description="Polar residues" evidence="1">
    <location>
        <begin position="234"/>
        <end position="243"/>
    </location>
</feature>
<proteinExistence type="predicted"/>
<organism evidence="3 4">
    <name type="scientific">Hibiscus trionum</name>
    <name type="common">Flower of an hour</name>
    <dbReference type="NCBI Taxonomy" id="183268"/>
    <lineage>
        <taxon>Eukaryota</taxon>
        <taxon>Viridiplantae</taxon>
        <taxon>Streptophyta</taxon>
        <taxon>Embryophyta</taxon>
        <taxon>Tracheophyta</taxon>
        <taxon>Spermatophyta</taxon>
        <taxon>Magnoliopsida</taxon>
        <taxon>eudicotyledons</taxon>
        <taxon>Gunneridae</taxon>
        <taxon>Pentapetalae</taxon>
        <taxon>rosids</taxon>
        <taxon>malvids</taxon>
        <taxon>Malvales</taxon>
        <taxon>Malvaceae</taxon>
        <taxon>Malvoideae</taxon>
        <taxon>Hibiscus</taxon>
    </lineage>
</organism>